<dbReference type="InterPro" id="IPR036890">
    <property type="entry name" value="HATPase_C_sf"/>
</dbReference>
<reference evidence="3 4" key="1">
    <citation type="submission" date="2020-07" db="EMBL/GenBank/DDBJ databases">
        <title>MOT database genomes.</title>
        <authorList>
            <person name="Joseph S."/>
            <person name="Aduse-Opoku J."/>
            <person name="Hashim A."/>
            <person name="Wade W."/>
            <person name="Curtis M."/>
        </authorList>
    </citation>
    <scope>NUCLEOTIDE SEQUENCE [LARGE SCALE GENOMIC DNA]</scope>
    <source>
        <strain evidence="3 4">DSM 100099</strain>
    </source>
</reference>
<sequence length="456" mass="50217">MTLDVLPDIPRELTGLAEWAACMIYVLLRQNRLRPTRLALLSAVALGVLVGVQVGAGMLPLGWWPVGMAASAACMYLFLYAATSAPVRDAGYFCARALVLAELVAALHWQIHCFFFLLGDAHPGDAGLGGPARVLTFAVVYVAAFAIAYLVEARHFRPSQPLDVTGRDLASAAAIALVTFGMSNLSFLNASTPFSGRLGFEIFYIRTLVDLCGFVALYAQQGQRLQQHAKGELKAIDEILRSQHQQYLQSKRSIERVNRKYHDLKHQVGVIRAEVDPRKQESYLDELEATIKDVESQSKTGSSVLDVILTTKHLECVERGVDLTCVADGSLLGFMTVMDVSALLGNALDNAIEGASRVEDPQKRLVKMALFARDDLVVMTFENYFDGEVRTEGGQIVTRRGDRDRHGYGLKSIRYTAEKYGGSMTVRTDGGWFVVRLLIPVPRDFVRTEPTALEIS</sequence>
<dbReference type="RefSeq" id="WP_056135217.1">
    <property type="nucleotide sequence ID" value="NZ_JACBYE010000098.1"/>
</dbReference>
<keyword evidence="1" id="KW-0472">Membrane</keyword>
<dbReference type="AlphaFoldDB" id="A0A853EYS2"/>
<evidence type="ECO:0000313" key="3">
    <source>
        <dbReference type="EMBL" id="NYS95591.1"/>
    </source>
</evidence>
<keyword evidence="4" id="KW-1185">Reference proteome</keyword>
<dbReference type="Gene3D" id="3.30.565.10">
    <property type="entry name" value="Histidine kinase-like ATPase, C-terminal domain"/>
    <property type="match status" value="1"/>
</dbReference>
<dbReference type="SUPFAM" id="SSF55874">
    <property type="entry name" value="ATPase domain of HSP90 chaperone/DNA topoisomerase II/histidine kinase"/>
    <property type="match status" value="1"/>
</dbReference>
<keyword evidence="1" id="KW-0812">Transmembrane</keyword>
<name>A0A853EYS2_9MICO</name>
<feature type="transmembrane region" description="Helical" evidence="1">
    <location>
        <begin position="38"/>
        <end position="56"/>
    </location>
</feature>
<dbReference type="CDD" id="cd16935">
    <property type="entry name" value="HATPase_AgrC-ComD-like"/>
    <property type="match status" value="1"/>
</dbReference>
<feature type="transmembrane region" description="Helical" evidence="1">
    <location>
        <begin position="62"/>
        <end position="81"/>
    </location>
</feature>
<protein>
    <submittedName>
        <fullName evidence="3">GHKL domain-containing protein</fullName>
    </submittedName>
</protein>
<feature type="domain" description="Sensor histidine kinase NatK-like C-terminal" evidence="2">
    <location>
        <begin position="335"/>
        <end position="440"/>
    </location>
</feature>
<organism evidence="3 4">
    <name type="scientific">Sanguibacter inulinus</name>
    <dbReference type="NCBI Taxonomy" id="60922"/>
    <lineage>
        <taxon>Bacteria</taxon>
        <taxon>Bacillati</taxon>
        <taxon>Actinomycetota</taxon>
        <taxon>Actinomycetes</taxon>
        <taxon>Micrococcales</taxon>
        <taxon>Sanguibacteraceae</taxon>
        <taxon>Sanguibacter</taxon>
    </lineage>
</organism>
<accession>A0A853EYS2</accession>
<dbReference type="Proteomes" id="UP000561011">
    <property type="component" value="Unassembled WGS sequence"/>
</dbReference>
<feature type="transmembrane region" description="Helical" evidence="1">
    <location>
        <begin position="172"/>
        <end position="190"/>
    </location>
</feature>
<dbReference type="Pfam" id="PF14501">
    <property type="entry name" value="HATPase_c_5"/>
    <property type="match status" value="1"/>
</dbReference>
<evidence type="ECO:0000313" key="4">
    <source>
        <dbReference type="Proteomes" id="UP000561011"/>
    </source>
</evidence>
<feature type="transmembrane region" description="Helical" evidence="1">
    <location>
        <begin position="130"/>
        <end position="151"/>
    </location>
</feature>
<dbReference type="InterPro" id="IPR032834">
    <property type="entry name" value="NatK-like_C"/>
</dbReference>
<gene>
    <name evidence="3" type="ORF">HZZ10_19000</name>
</gene>
<evidence type="ECO:0000256" key="1">
    <source>
        <dbReference type="SAM" id="Phobius"/>
    </source>
</evidence>
<dbReference type="EMBL" id="JACBYE010000098">
    <property type="protein sequence ID" value="NYS95591.1"/>
    <property type="molecule type" value="Genomic_DNA"/>
</dbReference>
<feature type="transmembrane region" description="Helical" evidence="1">
    <location>
        <begin position="93"/>
        <end position="118"/>
    </location>
</feature>
<evidence type="ECO:0000259" key="2">
    <source>
        <dbReference type="Pfam" id="PF14501"/>
    </source>
</evidence>
<comment type="caution">
    <text evidence="3">The sequence shown here is derived from an EMBL/GenBank/DDBJ whole genome shotgun (WGS) entry which is preliminary data.</text>
</comment>
<keyword evidence="1" id="KW-1133">Transmembrane helix</keyword>
<proteinExistence type="predicted"/>